<reference evidence="1" key="1">
    <citation type="submission" date="2020-09" db="EMBL/GenBank/DDBJ databases">
        <title>Genome-Enabled Discovery of Anthraquinone Biosynthesis in Senna tora.</title>
        <authorList>
            <person name="Kang S.-H."/>
            <person name="Pandey R.P."/>
            <person name="Lee C.-M."/>
            <person name="Sim J.-S."/>
            <person name="Jeong J.-T."/>
            <person name="Choi B.-S."/>
            <person name="Jung M."/>
            <person name="Ginzburg D."/>
            <person name="Zhao K."/>
            <person name="Won S.Y."/>
            <person name="Oh T.-J."/>
            <person name="Yu Y."/>
            <person name="Kim N.-H."/>
            <person name="Lee O.R."/>
            <person name="Lee T.-H."/>
            <person name="Bashyal P."/>
            <person name="Kim T.-S."/>
            <person name="Lee W.-H."/>
            <person name="Kawkins C."/>
            <person name="Kim C.-K."/>
            <person name="Kim J.S."/>
            <person name="Ahn B.O."/>
            <person name="Rhee S.Y."/>
            <person name="Sohng J.K."/>
        </authorList>
    </citation>
    <scope>NUCLEOTIDE SEQUENCE</scope>
    <source>
        <tissue evidence="1">Leaf</tissue>
    </source>
</reference>
<comment type="caution">
    <text evidence="1">The sequence shown here is derived from an EMBL/GenBank/DDBJ whole genome shotgun (WGS) entry which is preliminary data.</text>
</comment>
<protein>
    <submittedName>
        <fullName evidence="1">Uncharacterized protein</fullName>
    </submittedName>
</protein>
<sequence length="87" mass="10003">MLNYRELGSPTINYISRGTIYYQNFPPANLKHNGRNAVAFELNCTKAQKQKHLNQLLRLSMQTEQNREEDEKPSISYVEALSKMGGN</sequence>
<dbReference type="Proteomes" id="UP000634136">
    <property type="component" value="Unassembled WGS sequence"/>
</dbReference>
<organism evidence="1 2">
    <name type="scientific">Senna tora</name>
    <dbReference type="NCBI Taxonomy" id="362788"/>
    <lineage>
        <taxon>Eukaryota</taxon>
        <taxon>Viridiplantae</taxon>
        <taxon>Streptophyta</taxon>
        <taxon>Embryophyta</taxon>
        <taxon>Tracheophyta</taxon>
        <taxon>Spermatophyta</taxon>
        <taxon>Magnoliopsida</taxon>
        <taxon>eudicotyledons</taxon>
        <taxon>Gunneridae</taxon>
        <taxon>Pentapetalae</taxon>
        <taxon>rosids</taxon>
        <taxon>fabids</taxon>
        <taxon>Fabales</taxon>
        <taxon>Fabaceae</taxon>
        <taxon>Caesalpinioideae</taxon>
        <taxon>Cassia clade</taxon>
        <taxon>Senna</taxon>
    </lineage>
</organism>
<name>A0A834X8G9_9FABA</name>
<evidence type="ECO:0000313" key="2">
    <source>
        <dbReference type="Proteomes" id="UP000634136"/>
    </source>
</evidence>
<keyword evidence="2" id="KW-1185">Reference proteome</keyword>
<accession>A0A834X8G9</accession>
<proteinExistence type="predicted"/>
<gene>
    <name evidence="1" type="ORF">G2W53_002649</name>
</gene>
<evidence type="ECO:0000313" key="1">
    <source>
        <dbReference type="EMBL" id="KAF7840351.1"/>
    </source>
</evidence>
<dbReference type="EMBL" id="JAAIUW010000002">
    <property type="protein sequence ID" value="KAF7840351.1"/>
    <property type="molecule type" value="Genomic_DNA"/>
</dbReference>
<dbReference type="AlphaFoldDB" id="A0A834X8G9"/>